<evidence type="ECO:0000256" key="2">
    <source>
        <dbReference type="ARBA" id="ARBA00022527"/>
    </source>
</evidence>
<keyword evidence="3" id="KW-0808">Transferase</keyword>
<protein>
    <recommendedName>
        <fullName evidence="1">non-specific serine/threonine protein kinase</fullName>
        <ecNumber evidence="1">2.7.11.1</ecNumber>
    </recommendedName>
</protein>
<feature type="region of interest" description="Disordered" evidence="11">
    <location>
        <begin position="327"/>
        <end position="349"/>
    </location>
</feature>
<dbReference type="AlphaFoldDB" id="A0A4Q2DHL5"/>
<gene>
    <name evidence="13" type="ORF">EST38_g6458</name>
</gene>
<feature type="region of interest" description="Disordered" evidence="11">
    <location>
        <begin position="554"/>
        <end position="637"/>
    </location>
</feature>
<evidence type="ECO:0000256" key="11">
    <source>
        <dbReference type="SAM" id="MobiDB-lite"/>
    </source>
</evidence>
<keyword evidence="4 10" id="KW-0547">Nucleotide-binding</keyword>
<dbReference type="Pfam" id="PF00069">
    <property type="entry name" value="Pkinase"/>
    <property type="match status" value="2"/>
</dbReference>
<dbReference type="InterPro" id="IPR050339">
    <property type="entry name" value="CC_SR_Kinase"/>
</dbReference>
<evidence type="ECO:0000256" key="1">
    <source>
        <dbReference type="ARBA" id="ARBA00012513"/>
    </source>
</evidence>
<evidence type="ECO:0000256" key="6">
    <source>
        <dbReference type="ARBA" id="ARBA00022840"/>
    </source>
</evidence>
<dbReference type="OrthoDB" id="1405469at2759"/>
<dbReference type="InterPro" id="IPR000719">
    <property type="entry name" value="Prot_kinase_dom"/>
</dbReference>
<evidence type="ECO:0000313" key="13">
    <source>
        <dbReference type="EMBL" id="RXW19400.1"/>
    </source>
</evidence>
<evidence type="ECO:0000256" key="4">
    <source>
        <dbReference type="ARBA" id="ARBA00022741"/>
    </source>
</evidence>
<name>A0A4Q2DHL5_9AGAR</name>
<accession>A0A4Q2DHL5</accession>
<comment type="catalytic activity">
    <reaction evidence="8">
        <text>L-threonyl-[protein] + ATP = O-phospho-L-threonyl-[protein] + ADP + H(+)</text>
        <dbReference type="Rhea" id="RHEA:46608"/>
        <dbReference type="Rhea" id="RHEA-COMP:11060"/>
        <dbReference type="Rhea" id="RHEA-COMP:11605"/>
        <dbReference type="ChEBI" id="CHEBI:15378"/>
        <dbReference type="ChEBI" id="CHEBI:30013"/>
        <dbReference type="ChEBI" id="CHEBI:30616"/>
        <dbReference type="ChEBI" id="CHEBI:61977"/>
        <dbReference type="ChEBI" id="CHEBI:456216"/>
        <dbReference type="EC" id="2.7.11.1"/>
    </reaction>
</comment>
<dbReference type="Gene3D" id="1.10.510.10">
    <property type="entry name" value="Transferase(Phosphotransferase) domain 1"/>
    <property type="match status" value="1"/>
</dbReference>
<proteinExistence type="inferred from homology"/>
<evidence type="ECO:0000256" key="10">
    <source>
        <dbReference type="PROSITE-ProRule" id="PRU10141"/>
    </source>
</evidence>
<dbReference type="PROSITE" id="PS00107">
    <property type="entry name" value="PROTEIN_KINASE_ATP"/>
    <property type="match status" value="1"/>
</dbReference>
<dbReference type="STRING" id="2316362.A0A4Q2DHL5"/>
<dbReference type="InterPro" id="IPR017441">
    <property type="entry name" value="Protein_kinase_ATP_BS"/>
</dbReference>
<evidence type="ECO:0000256" key="5">
    <source>
        <dbReference type="ARBA" id="ARBA00022777"/>
    </source>
</evidence>
<dbReference type="InterPro" id="IPR002018">
    <property type="entry name" value="CarbesteraseB"/>
</dbReference>
<organism evidence="13 14">
    <name type="scientific">Candolleomyces aberdarensis</name>
    <dbReference type="NCBI Taxonomy" id="2316362"/>
    <lineage>
        <taxon>Eukaryota</taxon>
        <taxon>Fungi</taxon>
        <taxon>Dikarya</taxon>
        <taxon>Basidiomycota</taxon>
        <taxon>Agaricomycotina</taxon>
        <taxon>Agaricomycetes</taxon>
        <taxon>Agaricomycetidae</taxon>
        <taxon>Agaricales</taxon>
        <taxon>Agaricineae</taxon>
        <taxon>Psathyrellaceae</taxon>
        <taxon>Candolleomyces</taxon>
    </lineage>
</organism>
<evidence type="ECO:0000313" key="14">
    <source>
        <dbReference type="Proteomes" id="UP000290288"/>
    </source>
</evidence>
<keyword evidence="5" id="KW-0418">Kinase</keyword>
<keyword evidence="14" id="KW-1185">Reference proteome</keyword>
<comment type="similarity">
    <text evidence="7">Belongs to the protein kinase superfamily. Ser/Thr protein kinase family. GCN2 subfamily.</text>
</comment>
<dbReference type="SMART" id="SM00220">
    <property type="entry name" value="S_TKc"/>
    <property type="match status" value="1"/>
</dbReference>
<dbReference type="EMBL" id="SDEE01000204">
    <property type="protein sequence ID" value="RXW19400.1"/>
    <property type="molecule type" value="Genomic_DNA"/>
</dbReference>
<dbReference type="PROSITE" id="PS50011">
    <property type="entry name" value="PROTEIN_KINASE_DOM"/>
    <property type="match status" value="1"/>
</dbReference>
<dbReference type="EC" id="2.7.11.1" evidence="1"/>
<dbReference type="InterPro" id="IPR029058">
    <property type="entry name" value="AB_hydrolase_fold"/>
</dbReference>
<dbReference type="PANTHER" id="PTHR11042:SF138">
    <property type="entry name" value="SERINE_THREONINE-PROTEIN KINASE IKS1-RELATED"/>
    <property type="match status" value="1"/>
</dbReference>
<keyword evidence="2" id="KW-0723">Serine/threonine-protein kinase</keyword>
<dbReference type="GO" id="GO:0004674">
    <property type="term" value="F:protein serine/threonine kinase activity"/>
    <property type="evidence" value="ECO:0007669"/>
    <property type="project" value="UniProtKB-KW"/>
</dbReference>
<evidence type="ECO:0000256" key="3">
    <source>
        <dbReference type="ARBA" id="ARBA00022679"/>
    </source>
</evidence>
<dbReference type="GO" id="GO:0005634">
    <property type="term" value="C:nucleus"/>
    <property type="evidence" value="ECO:0007669"/>
    <property type="project" value="TreeGrafter"/>
</dbReference>
<dbReference type="Proteomes" id="UP000290288">
    <property type="component" value="Unassembled WGS sequence"/>
</dbReference>
<reference evidence="13 14" key="1">
    <citation type="submission" date="2019-01" db="EMBL/GenBank/DDBJ databases">
        <title>Draft genome sequence of Psathyrella aberdarensis IHI B618.</title>
        <authorList>
            <person name="Buettner E."/>
            <person name="Kellner H."/>
        </authorList>
    </citation>
    <scope>NUCLEOTIDE SEQUENCE [LARGE SCALE GENOMIC DNA]</scope>
    <source>
        <strain evidence="13 14">IHI B618</strain>
    </source>
</reference>
<dbReference type="Pfam" id="PF00135">
    <property type="entry name" value="COesterase"/>
    <property type="match status" value="1"/>
</dbReference>
<keyword evidence="6 10" id="KW-0067">ATP-binding</keyword>
<dbReference type="GO" id="GO:0005737">
    <property type="term" value="C:cytoplasm"/>
    <property type="evidence" value="ECO:0007669"/>
    <property type="project" value="TreeGrafter"/>
</dbReference>
<dbReference type="PROSITE" id="PS00108">
    <property type="entry name" value="PROTEIN_KINASE_ST"/>
    <property type="match status" value="1"/>
</dbReference>
<evidence type="ECO:0000259" key="12">
    <source>
        <dbReference type="PROSITE" id="PS50011"/>
    </source>
</evidence>
<sequence length="952" mass="104368">MSSASSSPTRAVVALVSSPDPQEWQPILHASNQVVLYNPRSHALTISKSNQPSALSSVVAKRVPRSCPYCKQTIPPMLEQELYDVDELEHVHDDDDVESIHTDDPAYHARAANYFQLLAVANETASRPASPPALFDDEEPAAAAAGEQSSAFPADNMAEGYFQRFFQEEYKLGMGASGSVYLCQHVLDGNPLGHFAVKKIAVGESHSYLIKILREVRLLEQLHHPNIVTYHHAWLETSQFSAFGPRVPTLHVLMQWAEGGSLDDFIDIRLGRRVAHPHIHPLPNEGIGRLDADIDDTHETTPTRESGLHSRSARIRAFRAFQRAKPEERERMMKEGYGRPDGPERRKSGEQWTPVHLLSADEVKSLFHDVVEGLGFLHNKSILHLDLKPGNVLLTWDDGRLIPRAMLSDFGTSRDMINSGRFQRSGNTGTLEYTSPESLPSPETGMLGQIDSKSDMWSLGMILHKMLFFKLPYQYAAEGDANGEPVSLDRSQEGEKMARLEREVLEYPGFKGTPALVAAFETRRLPRTFIVLLEGLLHRTPSGRPSCDRVATAIREGKLDPLRPTPRKSRDANLTRSPDALVPRARARSRSSSPKDGNPQGSPPPSSSSERTKLLSLPPSAEQPPPPDDGKPSGPLGWLTSAWNASLDAYPRPEVLALLVGAAVADTVLEEEPWDRGVLVSLGLAALHVGVLSPGAVTGLHKYPPPFALGSPKPDKALVFKMYTAPALVFALLSSVSFAAGSLTVNTAQGSVVGTQAHPRVRQWLGIPFATAARWTAPSLPATRTSPFNANAYGPSCHQLTSLTTDYYLEFAHQDEPLTVSEDCLSLNIWAPSTSRPQNTAVLIWIYGGGFQFGATDLEVYKGSNFVRDNDDLIIVTFNYRINMFGQPNAPQLVSATDSQNFGLLDVKAAIDWIKDNIAAVVPLLSCLFPRLRSDVALTGEFSSFRVFAAAE</sequence>
<dbReference type="SUPFAM" id="SSF56112">
    <property type="entry name" value="Protein kinase-like (PK-like)"/>
    <property type="match status" value="1"/>
</dbReference>
<dbReference type="GO" id="GO:0005524">
    <property type="term" value="F:ATP binding"/>
    <property type="evidence" value="ECO:0007669"/>
    <property type="project" value="UniProtKB-UniRule"/>
</dbReference>
<comment type="caution">
    <text evidence="13">The sequence shown here is derived from an EMBL/GenBank/DDBJ whole genome shotgun (WGS) entry which is preliminary data.</text>
</comment>
<comment type="catalytic activity">
    <reaction evidence="9">
        <text>L-seryl-[protein] + ATP = O-phospho-L-seryl-[protein] + ADP + H(+)</text>
        <dbReference type="Rhea" id="RHEA:17989"/>
        <dbReference type="Rhea" id="RHEA-COMP:9863"/>
        <dbReference type="Rhea" id="RHEA-COMP:11604"/>
        <dbReference type="ChEBI" id="CHEBI:15378"/>
        <dbReference type="ChEBI" id="CHEBI:29999"/>
        <dbReference type="ChEBI" id="CHEBI:30616"/>
        <dbReference type="ChEBI" id="CHEBI:83421"/>
        <dbReference type="ChEBI" id="CHEBI:456216"/>
        <dbReference type="EC" id="2.7.11.1"/>
    </reaction>
</comment>
<evidence type="ECO:0000256" key="7">
    <source>
        <dbReference type="ARBA" id="ARBA00037982"/>
    </source>
</evidence>
<dbReference type="FunFam" id="3.30.200.20:FF:000306">
    <property type="entry name" value="IKS protein kinase"/>
    <property type="match status" value="1"/>
</dbReference>
<feature type="domain" description="Protein kinase" evidence="12">
    <location>
        <begin position="166"/>
        <end position="563"/>
    </location>
</feature>
<feature type="binding site" evidence="10">
    <location>
        <position position="199"/>
    </location>
    <ligand>
        <name>ATP</name>
        <dbReference type="ChEBI" id="CHEBI:30616"/>
    </ligand>
</feature>
<dbReference type="Gene3D" id="3.40.50.1820">
    <property type="entry name" value="alpha/beta hydrolase"/>
    <property type="match status" value="1"/>
</dbReference>
<dbReference type="SUPFAM" id="SSF53474">
    <property type="entry name" value="alpha/beta-Hydrolases"/>
    <property type="match status" value="1"/>
</dbReference>
<dbReference type="InterPro" id="IPR011009">
    <property type="entry name" value="Kinase-like_dom_sf"/>
</dbReference>
<dbReference type="InterPro" id="IPR008271">
    <property type="entry name" value="Ser/Thr_kinase_AS"/>
</dbReference>
<dbReference type="Gene3D" id="3.30.200.20">
    <property type="entry name" value="Phosphorylase Kinase, domain 1"/>
    <property type="match status" value="1"/>
</dbReference>
<dbReference type="PANTHER" id="PTHR11042">
    <property type="entry name" value="EUKARYOTIC TRANSLATION INITIATION FACTOR 2-ALPHA KINASE EIF2-ALPHA KINASE -RELATED"/>
    <property type="match status" value="1"/>
</dbReference>
<evidence type="ECO:0000256" key="8">
    <source>
        <dbReference type="ARBA" id="ARBA00047899"/>
    </source>
</evidence>
<evidence type="ECO:0000256" key="9">
    <source>
        <dbReference type="ARBA" id="ARBA00048679"/>
    </source>
</evidence>